<dbReference type="STRING" id="578462.A0A0L0SA56"/>
<reference evidence="9" key="2">
    <citation type="submission" date="2009-11" db="EMBL/GenBank/DDBJ databases">
        <title>The Genome Sequence of Allomyces macrogynus strain ATCC 38327.</title>
        <authorList>
            <consortium name="The Broad Institute Genome Sequencing Platform"/>
            <person name="Russ C."/>
            <person name="Cuomo C."/>
            <person name="Shea T."/>
            <person name="Young S.K."/>
            <person name="Zeng Q."/>
            <person name="Koehrsen M."/>
            <person name="Haas B."/>
            <person name="Borodovsky M."/>
            <person name="Guigo R."/>
            <person name="Alvarado L."/>
            <person name="Berlin A."/>
            <person name="Borenstein D."/>
            <person name="Chen Z."/>
            <person name="Engels R."/>
            <person name="Freedman E."/>
            <person name="Gellesch M."/>
            <person name="Goldberg J."/>
            <person name="Griggs A."/>
            <person name="Gujja S."/>
            <person name="Heiman D."/>
            <person name="Hepburn T."/>
            <person name="Howarth C."/>
            <person name="Jen D."/>
            <person name="Larson L."/>
            <person name="Lewis B."/>
            <person name="Mehta T."/>
            <person name="Park D."/>
            <person name="Pearson M."/>
            <person name="Roberts A."/>
            <person name="Saif S."/>
            <person name="Shenoy N."/>
            <person name="Sisk P."/>
            <person name="Stolte C."/>
            <person name="Sykes S."/>
            <person name="Walk T."/>
            <person name="White J."/>
            <person name="Yandava C."/>
            <person name="Burger G."/>
            <person name="Gray M.W."/>
            <person name="Holland P.W.H."/>
            <person name="King N."/>
            <person name="Lang F.B.F."/>
            <person name="Roger A.J."/>
            <person name="Ruiz-Trillo I."/>
            <person name="Lander E."/>
            <person name="Nusbaum C."/>
        </authorList>
    </citation>
    <scope>NUCLEOTIDE SEQUENCE [LARGE SCALE GENOMIC DNA]</scope>
    <source>
        <strain evidence="9">ATCC 38327</strain>
    </source>
</reference>
<name>A0A0L0SA56_ALLM3</name>
<comment type="catalytic activity">
    <reaction evidence="5">
        <text>diphthine-[translation elongation factor 2] + NH4(+) + ATP = diphthamide-[translation elongation factor 2] + AMP + diphosphate + H(+)</text>
        <dbReference type="Rhea" id="RHEA:19753"/>
        <dbReference type="Rhea" id="RHEA-COMP:10172"/>
        <dbReference type="Rhea" id="RHEA-COMP:10174"/>
        <dbReference type="ChEBI" id="CHEBI:15378"/>
        <dbReference type="ChEBI" id="CHEBI:16692"/>
        <dbReference type="ChEBI" id="CHEBI:28938"/>
        <dbReference type="ChEBI" id="CHEBI:30616"/>
        <dbReference type="ChEBI" id="CHEBI:33019"/>
        <dbReference type="ChEBI" id="CHEBI:82696"/>
        <dbReference type="ChEBI" id="CHEBI:456215"/>
        <dbReference type="EC" id="6.3.1.14"/>
    </reaction>
</comment>
<gene>
    <name evidence="8" type="ORF">AMAG_03585</name>
</gene>
<protein>
    <recommendedName>
        <fullName evidence="2">Diphthine--ammonia ligase</fullName>
        <ecNumber evidence="1">6.3.1.14</ecNumber>
    </recommendedName>
    <alternativeName>
        <fullName evidence="3">Diphthamide synthase</fullName>
    </alternativeName>
    <alternativeName>
        <fullName evidence="4">Diphthamide synthetase</fullName>
    </alternativeName>
</protein>
<evidence type="ECO:0000256" key="4">
    <source>
        <dbReference type="ARBA" id="ARBA00031552"/>
    </source>
</evidence>
<dbReference type="Pfam" id="PF01902">
    <property type="entry name" value="Diphthami_syn_2"/>
    <property type="match status" value="1"/>
</dbReference>
<dbReference type="Gene3D" id="3.40.50.620">
    <property type="entry name" value="HUPs"/>
    <property type="match status" value="1"/>
</dbReference>
<evidence type="ECO:0000313" key="8">
    <source>
        <dbReference type="EMBL" id="KNE59275.1"/>
    </source>
</evidence>
<dbReference type="GO" id="GO:0017178">
    <property type="term" value="F:diphthine-ammonia ligase activity"/>
    <property type="evidence" value="ECO:0007669"/>
    <property type="project" value="UniProtKB-EC"/>
</dbReference>
<dbReference type="EC" id="6.3.1.14" evidence="1"/>
<dbReference type="InterPro" id="IPR002761">
    <property type="entry name" value="Diphthami_syn_dom"/>
</dbReference>
<feature type="region of interest" description="Disordered" evidence="6">
    <location>
        <begin position="264"/>
        <end position="290"/>
    </location>
</feature>
<evidence type="ECO:0000256" key="2">
    <source>
        <dbReference type="ARBA" id="ARBA00018426"/>
    </source>
</evidence>
<dbReference type="VEuPathDB" id="FungiDB:AMAG_03585"/>
<evidence type="ECO:0000256" key="3">
    <source>
        <dbReference type="ARBA" id="ARBA00029814"/>
    </source>
</evidence>
<dbReference type="EMBL" id="GG745334">
    <property type="protein sequence ID" value="KNE59275.1"/>
    <property type="molecule type" value="Genomic_DNA"/>
</dbReference>
<feature type="region of interest" description="Disordered" evidence="6">
    <location>
        <begin position="304"/>
        <end position="361"/>
    </location>
</feature>
<evidence type="ECO:0000256" key="1">
    <source>
        <dbReference type="ARBA" id="ARBA00012089"/>
    </source>
</evidence>
<feature type="region of interest" description="Disordered" evidence="6">
    <location>
        <begin position="1"/>
        <end position="42"/>
    </location>
</feature>
<feature type="compositionally biased region" description="Low complexity" evidence="6">
    <location>
        <begin position="16"/>
        <end position="42"/>
    </location>
</feature>
<accession>A0A0L0SA56</accession>
<dbReference type="Proteomes" id="UP000054350">
    <property type="component" value="Unassembled WGS sequence"/>
</dbReference>
<sequence length="512" mass="53585">MATSAPSSPPRKRARSTAPRPRSAVPTSPWASAAPAPVPAPAVWQPRKPRVAVCFTGGKDSMLALHLLLHRPDLLVSDLGLGPNAPGSAAPPPSIHLGSLANPTDAPPAPAHLHADDPAASPRPSGRWPAAQLPYEVAALVVFHPARPQFLSHPLPVMHLQARAMGLPLVPCRVDGPDFRASYVRAVAALNVDVLVSGDMTESCSGFMRSVCVAAGVHFWCPLWHMDRAKAWDMILDRFAFHAVLTCVHVRRFLRTWGSSENATRARPVRAAAEQREPERDDGDADAAPIDPVLAADAPDHDADGAMSPLLIRSPSPTALAGPPSRSARRARTATPILTPAPTDDDDSNCGPSPPSTTPSATRLFDTAMRRAHTVVGTPLDHTALRGWLEPAALRDAIDLCGEMGEYHTMVLDGPLFAHGPVDLHGQSAVDPSGEYVYLKLDTPPPPPAPVVAIPPPVTAAVVVGPRVVSDAQGAVTFELTPNAAGSAPAGVAAASAAARTRPLTVGESRGA</sequence>
<evidence type="ECO:0000256" key="6">
    <source>
        <dbReference type="SAM" id="MobiDB-lite"/>
    </source>
</evidence>
<dbReference type="AlphaFoldDB" id="A0A0L0SA56"/>
<feature type="region of interest" description="Disordered" evidence="6">
    <location>
        <begin position="85"/>
        <end position="127"/>
    </location>
</feature>
<evidence type="ECO:0000313" key="9">
    <source>
        <dbReference type="Proteomes" id="UP000054350"/>
    </source>
</evidence>
<dbReference type="OrthoDB" id="686384at2759"/>
<organism evidence="8 9">
    <name type="scientific">Allomyces macrogynus (strain ATCC 38327)</name>
    <name type="common">Allomyces javanicus var. macrogynus</name>
    <dbReference type="NCBI Taxonomy" id="578462"/>
    <lineage>
        <taxon>Eukaryota</taxon>
        <taxon>Fungi</taxon>
        <taxon>Fungi incertae sedis</taxon>
        <taxon>Blastocladiomycota</taxon>
        <taxon>Blastocladiomycetes</taxon>
        <taxon>Blastocladiales</taxon>
        <taxon>Blastocladiaceae</taxon>
        <taxon>Allomyces</taxon>
    </lineage>
</organism>
<dbReference type="Gene3D" id="3.90.1490.10">
    <property type="entry name" value="putative n-type atp pyrophosphatase, domain 2"/>
    <property type="match status" value="1"/>
</dbReference>
<proteinExistence type="predicted"/>
<dbReference type="InterPro" id="IPR014729">
    <property type="entry name" value="Rossmann-like_a/b/a_fold"/>
</dbReference>
<keyword evidence="9" id="KW-1185">Reference proteome</keyword>
<feature type="domain" description="Diphthamide synthase" evidence="7">
    <location>
        <begin position="135"/>
        <end position="248"/>
    </location>
</feature>
<evidence type="ECO:0000259" key="7">
    <source>
        <dbReference type="Pfam" id="PF01902"/>
    </source>
</evidence>
<dbReference type="SUPFAM" id="SSF52402">
    <property type="entry name" value="Adenine nucleotide alpha hydrolases-like"/>
    <property type="match status" value="3"/>
</dbReference>
<evidence type="ECO:0000256" key="5">
    <source>
        <dbReference type="ARBA" id="ARBA00048108"/>
    </source>
</evidence>
<reference evidence="8 9" key="1">
    <citation type="submission" date="2009-11" db="EMBL/GenBank/DDBJ databases">
        <title>Annotation of Allomyces macrogynus ATCC 38327.</title>
        <authorList>
            <consortium name="The Broad Institute Genome Sequencing Platform"/>
            <person name="Russ C."/>
            <person name="Cuomo C."/>
            <person name="Burger G."/>
            <person name="Gray M.W."/>
            <person name="Holland P.W.H."/>
            <person name="King N."/>
            <person name="Lang F.B.F."/>
            <person name="Roger A.J."/>
            <person name="Ruiz-Trillo I."/>
            <person name="Young S.K."/>
            <person name="Zeng Q."/>
            <person name="Gargeya S."/>
            <person name="Fitzgerald M."/>
            <person name="Haas B."/>
            <person name="Abouelleil A."/>
            <person name="Alvarado L."/>
            <person name="Arachchi H.M."/>
            <person name="Berlin A."/>
            <person name="Chapman S.B."/>
            <person name="Gearin G."/>
            <person name="Goldberg J."/>
            <person name="Griggs A."/>
            <person name="Gujja S."/>
            <person name="Hansen M."/>
            <person name="Heiman D."/>
            <person name="Howarth C."/>
            <person name="Larimer J."/>
            <person name="Lui A."/>
            <person name="MacDonald P.J.P."/>
            <person name="McCowen C."/>
            <person name="Montmayeur A."/>
            <person name="Murphy C."/>
            <person name="Neiman D."/>
            <person name="Pearson M."/>
            <person name="Priest M."/>
            <person name="Roberts A."/>
            <person name="Saif S."/>
            <person name="Shea T."/>
            <person name="Sisk P."/>
            <person name="Stolte C."/>
            <person name="Sykes S."/>
            <person name="Wortman J."/>
            <person name="Nusbaum C."/>
            <person name="Birren B."/>
        </authorList>
    </citation>
    <scope>NUCLEOTIDE SEQUENCE [LARGE SCALE GENOMIC DNA]</scope>
    <source>
        <strain evidence="8 9">ATCC 38327</strain>
    </source>
</reference>